<comment type="caution">
    <text evidence="2">The sequence shown here is derived from an EMBL/GenBank/DDBJ whole genome shotgun (WGS) entry which is preliminary data.</text>
</comment>
<organism evidence="2 3">
    <name type="scientific">Lymnaea stagnalis</name>
    <name type="common">Great pond snail</name>
    <name type="synonym">Helix stagnalis</name>
    <dbReference type="NCBI Taxonomy" id="6523"/>
    <lineage>
        <taxon>Eukaryota</taxon>
        <taxon>Metazoa</taxon>
        <taxon>Spiralia</taxon>
        <taxon>Lophotrochozoa</taxon>
        <taxon>Mollusca</taxon>
        <taxon>Gastropoda</taxon>
        <taxon>Heterobranchia</taxon>
        <taxon>Euthyneura</taxon>
        <taxon>Panpulmonata</taxon>
        <taxon>Hygrophila</taxon>
        <taxon>Lymnaeoidea</taxon>
        <taxon>Lymnaeidae</taxon>
        <taxon>Lymnaea</taxon>
    </lineage>
</organism>
<feature type="compositionally biased region" description="Polar residues" evidence="1">
    <location>
        <begin position="124"/>
        <end position="133"/>
    </location>
</feature>
<evidence type="ECO:0000256" key="1">
    <source>
        <dbReference type="SAM" id="MobiDB-lite"/>
    </source>
</evidence>
<reference evidence="2 3" key="1">
    <citation type="submission" date="2024-04" db="EMBL/GenBank/DDBJ databases">
        <authorList>
            <consortium name="Genoscope - CEA"/>
            <person name="William W."/>
        </authorList>
    </citation>
    <scope>NUCLEOTIDE SEQUENCE [LARGE SCALE GENOMIC DNA]</scope>
</reference>
<name>A0AAV2HRI3_LYMST</name>
<evidence type="ECO:0000313" key="3">
    <source>
        <dbReference type="Proteomes" id="UP001497497"/>
    </source>
</evidence>
<keyword evidence="3" id="KW-1185">Reference proteome</keyword>
<accession>A0AAV2HRI3</accession>
<feature type="non-terminal residue" evidence="2">
    <location>
        <position position="201"/>
    </location>
</feature>
<dbReference type="Proteomes" id="UP001497497">
    <property type="component" value="Unassembled WGS sequence"/>
</dbReference>
<dbReference type="AlphaFoldDB" id="A0AAV2HRI3"/>
<sequence>MKIKKDNGVLSSKVADISTFTLAERNPRMKNISPGNISLDDFKPNKNFISLGKLLVKDKNNCETIYKSESDTVTCNSNGVGKEKKKEAMLKDVIPSFQTHSASTSMAAVQSKERSNKKAKKSESFMTSGSERSSFLPELNVELEASKQNEKDCEVIAETQIEQPSATLERETIAYRSLNKQNQEINKQVTLSKLDTVTQMK</sequence>
<protein>
    <submittedName>
        <fullName evidence="2">Uncharacterized protein</fullName>
    </submittedName>
</protein>
<gene>
    <name evidence="2" type="ORF">GSLYS_00010457001</name>
</gene>
<proteinExistence type="predicted"/>
<evidence type="ECO:0000313" key="2">
    <source>
        <dbReference type="EMBL" id="CAL1536544.1"/>
    </source>
</evidence>
<feature type="region of interest" description="Disordered" evidence="1">
    <location>
        <begin position="101"/>
        <end position="137"/>
    </location>
</feature>
<dbReference type="EMBL" id="CAXITT010000233">
    <property type="protein sequence ID" value="CAL1536544.1"/>
    <property type="molecule type" value="Genomic_DNA"/>
</dbReference>